<reference evidence="2 3" key="1">
    <citation type="submission" date="2019-07" db="EMBL/GenBank/DDBJ databases">
        <title>Genomics analysis of Aphanomyces spp. identifies a new class of oomycete effector associated with host adaptation.</title>
        <authorList>
            <person name="Gaulin E."/>
        </authorList>
    </citation>
    <scope>NUCLEOTIDE SEQUENCE [LARGE SCALE GENOMIC DNA]</scope>
    <source>
        <strain evidence="2 3">ATCC 201684</strain>
    </source>
</reference>
<gene>
    <name evidence="2" type="ORF">Ae201684_008877</name>
</gene>
<dbReference type="InterPro" id="IPR050863">
    <property type="entry name" value="CenT-Element_Derived"/>
</dbReference>
<dbReference type="PANTHER" id="PTHR19303:SF57">
    <property type="entry name" value="HTH CENPB-TYPE DOMAIN-CONTAINING PROTEIN"/>
    <property type="match status" value="1"/>
</dbReference>
<dbReference type="Gene3D" id="1.10.10.10">
    <property type="entry name" value="Winged helix-like DNA-binding domain superfamily/Winged helix DNA-binding domain"/>
    <property type="match status" value="1"/>
</dbReference>
<dbReference type="GO" id="GO:0005634">
    <property type="term" value="C:nucleus"/>
    <property type="evidence" value="ECO:0007669"/>
    <property type="project" value="TreeGrafter"/>
</dbReference>
<accession>A0A6G0X3C2</accession>
<dbReference type="InterPro" id="IPR004875">
    <property type="entry name" value="DDE_SF_endonuclease_dom"/>
</dbReference>
<evidence type="ECO:0000259" key="1">
    <source>
        <dbReference type="Pfam" id="PF03184"/>
    </source>
</evidence>
<dbReference type="Proteomes" id="UP000481153">
    <property type="component" value="Unassembled WGS sequence"/>
</dbReference>
<dbReference type="Pfam" id="PF03184">
    <property type="entry name" value="DDE_1"/>
    <property type="match status" value="1"/>
</dbReference>
<organism evidence="2 3">
    <name type="scientific">Aphanomyces euteiches</name>
    <dbReference type="NCBI Taxonomy" id="100861"/>
    <lineage>
        <taxon>Eukaryota</taxon>
        <taxon>Sar</taxon>
        <taxon>Stramenopiles</taxon>
        <taxon>Oomycota</taxon>
        <taxon>Saprolegniomycetes</taxon>
        <taxon>Saprolegniales</taxon>
        <taxon>Verrucalvaceae</taxon>
        <taxon>Aphanomyces</taxon>
    </lineage>
</organism>
<dbReference type="VEuPathDB" id="FungiDB:AeMF1_020578"/>
<dbReference type="EMBL" id="VJMJ01000114">
    <property type="protein sequence ID" value="KAF0734417.1"/>
    <property type="molecule type" value="Genomic_DNA"/>
</dbReference>
<name>A0A6G0X3C2_9STRA</name>
<evidence type="ECO:0000313" key="2">
    <source>
        <dbReference type="EMBL" id="KAF0734417.1"/>
    </source>
</evidence>
<feature type="domain" description="DDE-1" evidence="1">
    <location>
        <begin position="214"/>
        <end position="346"/>
    </location>
</feature>
<sequence>MQAKVRRHQHSILEKRTAISRVQAGETQRAVAEAMSIKRNTLQKWISHPQRILDYKGSQKHKKIGNTGRKEIIPCATELVNHMTTIRSEEKPLSASHMIQFLKQHVPEWYSAYVESKQANKTAYKTLLRLLERFSLRHGFSRHCATLAKMPQADLDALRAEFGAAFHREYLGFGDDTIYNVDVTGMYYDMSSKIIWAIRGGSSKISGGDKHAYRMTAVLTVRADGVKLPILFVIKGVPGGTIDMKELDGYPKGHFYAVQERAWMDKRVWEMYLWNVFAPSVEGPSVLFVDNFDSHVSDASYRIVQEEMGYHLAALPPNSTSHCQPLDVSLVGPFKQHLRDLFLAESEVCLTCADKRLVMINRAIMAWELITEDEVRASFTKALPKPALET</sequence>
<dbReference type="AlphaFoldDB" id="A0A6G0X3C2"/>
<dbReference type="GO" id="GO:0003677">
    <property type="term" value="F:DNA binding"/>
    <property type="evidence" value="ECO:0007669"/>
    <property type="project" value="TreeGrafter"/>
</dbReference>
<keyword evidence="3" id="KW-1185">Reference proteome</keyword>
<evidence type="ECO:0000313" key="3">
    <source>
        <dbReference type="Proteomes" id="UP000481153"/>
    </source>
</evidence>
<protein>
    <recommendedName>
        <fullName evidence="1">DDE-1 domain-containing protein</fullName>
    </recommendedName>
</protein>
<comment type="caution">
    <text evidence="2">The sequence shown here is derived from an EMBL/GenBank/DDBJ whole genome shotgun (WGS) entry which is preliminary data.</text>
</comment>
<dbReference type="InterPro" id="IPR036388">
    <property type="entry name" value="WH-like_DNA-bd_sf"/>
</dbReference>
<proteinExistence type="predicted"/>
<dbReference type="PANTHER" id="PTHR19303">
    <property type="entry name" value="TRANSPOSON"/>
    <property type="match status" value="1"/>
</dbReference>